<keyword evidence="2" id="KW-1185">Reference proteome</keyword>
<evidence type="ECO:0000313" key="2">
    <source>
        <dbReference type="Proteomes" id="UP000259834"/>
    </source>
</evidence>
<organism evidence="1 2">
    <name type="scientific">Streptomyces phage LukeCage</name>
    <dbReference type="NCBI Taxonomy" id="2283304"/>
    <lineage>
        <taxon>Viruses</taxon>
        <taxon>Duplodnaviria</taxon>
        <taxon>Heunggongvirae</taxon>
        <taxon>Uroviricota</taxon>
        <taxon>Caudoviricetes</taxon>
        <taxon>Stanwilliamsviridae</taxon>
        <taxon>Boydwoodruffvirinae</taxon>
        <taxon>Karimacvirus</taxon>
        <taxon>Karimacvirus lukecage</taxon>
        <taxon>Streptomyces virus LukeCage</taxon>
    </lineage>
</organism>
<accession>A0A345MGM4</accession>
<evidence type="ECO:0000313" key="1">
    <source>
        <dbReference type="EMBL" id="AXH69705.1"/>
    </source>
</evidence>
<protein>
    <submittedName>
        <fullName evidence="1">Uncharacterized protein</fullName>
    </submittedName>
</protein>
<dbReference type="EMBL" id="MH590597">
    <property type="protein sequence ID" value="AXH69705.1"/>
    <property type="molecule type" value="Genomic_DNA"/>
</dbReference>
<name>A0A345MGM4_9CAUD</name>
<reference evidence="1 2" key="1">
    <citation type="submission" date="2018-07" db="EMBL/GenBank/DDBJ databases">
        <authorList>
            <person name="Gillick B.D."/>
            <person name="Moore J."/>
            <person name="Davilla D."/>
            <person name="Asghedom D."/>
            <person name="Smith B.R."/>
            <person name="Klug H."/>
            <person name="Hughes L.E."/>
            <person name="Garlena R.A."/>
            <person name="Russell D.A."/>
            <person name="Pope W.H."/>
            <person name="Jacobs-Sera D."/>
            <person name="Hatfull G.F."/>
        </authorList>
    </citation>
    <scope>NUCLEOTIDE SEQUENCE [LARGE SCALE GENOMIC DNA]</scope>
</reference>
<dbReference type="Proteomes" id="UP000259834">
    <property type="component" value="Segment"/>
</dbReference>
<dbReference type="KEGG" id="vg:55610207"/>
<proteinExistence type="predicted"/>
<gene>
    <name evidence="1" type="primary">219</name>
    <name evidence="1" type="ORF">SEA_LUKECAGE_219</name>
</gene>
<sequence>MNTDFKKFVEAGKILGTMVLDVAELVLLARKADIAQRKAAEAYMSAYEEQKGKVKNKEDWTVFYNGVKKRLTV</sequence>
<dbReference type="RefSeq" id="YP_009840105.1">
    <property type="nucleotide sequence ID" value="NC_048723.1"/>
</dbReference>
<dbReference type="GeneID" id="55610207"/>